<feature type="domain" description="Neurotransmitter-gated ion-channel ligand-binding" evidence="16">
    <location>
        <begin position="34"/>
        <end position="245"/>
    </location>
</feature>
<accession>R7V4Y9</accession>
<dbReference type="CDD" id="cd18997">
    <property type="entry name" value="LGIC_ECD_nAChR"/>
    <property type="match status" value="1"/>
</dbReference>
<keyword evidence="3" id="KW-1003">Cell membrane</keyword>
<evidence type="ECO:0000313" key="19">
    <source>
        <dbReference type="EnsemblMetazoa" id="CapteP204062"/>
    </source>
</evidence>
<evidence type="ECO:0000256" key="12">
    <source>
        <dbReference type="ARBA" id="ARBA00023286"/>
    </source>
</evidence>
<reference evidence="18 20" key="2">
    <citation type="journal article" date="2013" name="Nature">
        <title>Insights into bilaterian evolution from three spiralian genomes.</title>
        <authorList>
            <person name="Simakov O."/>
            <person name="Marletaz F."/>
            <person name="Cho S.J."/>
            <person name="Edsinger-Gonzales E."/>
            <person name="Havlak P."/>
            <person name="Hellsten U."/>
            <person name="Kuo D.H."/>
            <person name="Larsson T."/>
            <person name="Lv J."/>
            <person name="Arendt D."/>
            <person name="Savage R."/>
            <person name="Osoegawa K."/>
            <person name="de Jong P."/>
            <person name="Grimwood J."/>
            <person name="Chapman J.A."/>
            <person name="Shapiro H."/>
            <person name="Aerts A."/>
            <person name="Otillar R.P."/>
            <person name="Terry A.Y."/>
            <person name="Boore J.L."/>
            <person name="Grigoriev I.V."/>
            <person name="Lindberg D.R."/>
            <person name="Seaver E.C."/>
            <person name="Weisblat D.A."/>
            <person name="Putnam N.H."/>
            <person name="Rokhsar D.S."/>
        </authorList>
    </citation>
    <scope>NUCLEOTIDE SEQUENCE</scope>
    <source>
        <strain evidence="18 20">I ESC-2004</strain>
    </source>
</reference>
<dbReference type="GO" id="GO:0004888">
    <property type="term" value="F:transmembrane signaling receptor activity"/>
    <property type="evidence" value="ECO:0007669"/>
    <property type="project" value="InterPro"/>
</dbReference>
<reference evidence="20" key="1">
    <citation type="submission" date="2012-12" db="EMBL/GenBank/DDBJ databases">
        <authorList>
            <person name="Hellsten U."/>
            <person name="Grimwood J."/>
            <person name="Chapman J.A."/>
            <person name="Shapiro H."/>
            <person name="Aerts A."/>
            <person name="Otillar R.P."/>
            <person name="Terry A.Y."/>
            <person name="Boore J.L."/>
            <person name="Simakov O."/>
            <person name="Marletaz F."/>
            <person name="Cho S.-J."/>
            <person name="Edsinger-Gonzales E."/>
            <person name="Havlak P."/>
            <person name="Kuo D.-H."/>
            <person name="Larsson T."/>
            <person name="Lv J."/>
            <person name="Arendt D."/>
            <person name="Savage R."/>
            <person name="Osoegawa K."/>
            <person name="de Jong P."/>
            <person name="Lindberg D.R."/>
            <person name="Seaver E.C."/>
            <person name="Weisblat D.A."/>
            <person name="Putnam N.H."/>
            <person name="Grigoriev I.V."/>
            <person name="Rokhsar D.S."/>
        </authorList>
    </citation>
    <scope>NUCLEOTIDE SEQUENCE</scope>
    <source>
        <strain evidence="20">I ESC-2004</strain>
    </source>
</reference>
<proteinExistence type="inferred from homology"/>
<evidence type="ECO:0000256" key="11">
    <source>
        <dbReference type="ARBA" id="ARBA00023180"/>
    </source>
</evidence>
<dbReference type="EMBL" id="KB295063">
    <property type="protein sequence ID" value="ELU13619.1"/>
    <property type="molecule type" value="Genomic_DNA"/>
</dbReference>
<keyword evidence="6" id="KW-0770">Synapse</keyword>
<keyword evidence="4 15" id="KW-0812">Transmembrane</keyword>
<evidence type="ECO:0000256" key="13">
    <source>
        <dbReference type="ARBA" id="ARBA00023303"/>
    </source>
</evidence>
<organism evidence="18">
    <name type="scientific">Capitella teleta</name>
    <name type="common">Polychaete worm</name>
    <dbReference type="NCBI Taxonomy" id="283909"/>
    <lineage>
        <taxon>Eukaryota</taxon>
        <taxon>Metazoa</taxon>
        <taxon>Spiralia</taxon>
        <taxon>Lophotrochozoa</taxon>
        <taxon>Annelida</taxon>
        <taxon>Polychaeta</taxon>
        <taxon>Sedentaria</taxon>
        <taxon>Scolecida</taxon>
        <taxon>Capitellidae</taxon>
        <taxon>Capitella</taxon>
    </lineage>
</organism>
<evidence type="ECO:0000256" key="6">
    <source>
        <dbReference type="ARBA" id="ARBA00023018"/>
    </source>
</evidence>
<dbReference type="CDD" id="cd19051">
    <property type="entry name" value="LGIC_TM_cation"/>
    <property type="match status" value="1"/>
</dbReference>
<dbReference type="OMA" id="EYEYPEI"/>
<dbReference type="STRING" id="283909.R7V4Y9"/>
<dbReference type="SUPFAM" id="SSF63712">
    <property type="entry name" value="Nicotinic receptor ligand binding domain-like"/>
    <property type="match status" value="1"/>
</dbReference>
<comment type="subcellular location">
    <subcellularLocation>
        <location evidence="14">Synaptic cell membrane</location>
        <topology evidence="14">Multi-pass membrane protein</topology>
    </subcellularLocation>
</comment>
<dbReference type="Pfam" id="PF02931">
    <property type="entry name" value="Neur_chan_LBD"/>
    <property type="match status" value="1"/>
</dbReference>
<evidence type="ECO:0000256" key="14">
    <source>
        <dbReference type="ARBA" id="ARBA00034099"/>
    </source>
</evidence>
<protein>
    <submittedName>
        <fullName evidence="18 19">Uncharacterized protein</fullName>
    </submittedName>
</protein>
<keyword evidence="2" id="KW-0813">Transport</keyword>
<evidence type="ECO:0000256" key="1">
    <source>
        <dbReference type="ARBA" id="ARBA00009237"/>
    </source>
</evidence>
<evidence type="ECO:0000313" key="18">
    <source>
        <dbReference type="EMBL" id="ELU13619.1"/>
    </source>
</evidence>
<evidence type="ECO:0000256" key="15">
    <source>
        <dbReference type="SAM" id="Phobius"/>
    </source>
</evidence>
<feature type="domain" description="Neurotransmitter-gated ion-channel transmembrane" evidence="17">
    <location>
        <begin position="252"/>
        <end position="363"/>
    </location>
</feature>
<dbReference type="InterPro" id="IPR006029">
    <property type="entry name" value="Neurotrans-gated_channel_TM"/>
</dbReference>
<dbReference type="InterPro" id="IPR006202">
    <property type="entry name" value="Neur_chan_lig-bd"/>
</dbReference>
<dbReference type="Proteomes" id="UP000014760">
    <property type="component" value="Unassembled WGS sequence"/>
</dbReference>
<dbReference type="Pfam" id="PF02932">
    <property type="entry name" value="Neur_chan_memb"/>
    <property type="match status" value="1"/>
</dbReference>
<keyword evidence="13" id="KW-0407">Ion channel</keyword>
<dbReference type="PRINTS" id="PR00252">
    <property type="entry name" value="NRIONCHANNEL"/>
</dbReference>
<evidence type="ECO:0000259" key="16">
    <source>
        <dbReference type="Pfam" id="PF02931"/>
    </source>
</evidence>
<dbReference type="InterPro" id="IPR038050">
    <property type="entry name" value="Neuro_actylchol_rec"/>
</dbReference>
<dbReference type="PRINTS" id="PR00254">
    <property type="entry name" value="NICOTINICR"/>
</dbReference>
<dbReference type="GO" id="GO:0022848">
    <property type="term" value="F:acetylcholine-gated monoatomic cation-selective channel activity"/>
    <property type="evidence" value="ECO:0007669"/>
    <property type="project" value="InterPro"/>
</dbReference>
<evidence type="ECO:0000256" key="10">
    <source>
        <dbReference type="ARBA" id="ARBA00023170"/>
    </source>
</evidence>
<dbReference type="InterPro" id="IPR006201">
    <property type="entry name" value="Neur_channel"/>
</dbReference>
<dbReference type="AlphaFoldDB" id="R7V4Y9"/>
<dbReference type="GO" id="GO:0045211">
    <property type="term" value="C:postsynaptic membrane"/>
    <property type="evidence" value="ECO:0007669"/>
    <property type="project" value="InterPro"/>
</dbReference>
<gene>
    <name evidence="18" type="ORF">CAPTEDRAFT_204062</name>
</gene>
<evidence type="ECO:0000256" key="2">
    <source>
        <dbReference type="ARBA" id="ARBA00022448"/>
    </source>
</evidence>
<dbReference type="SUPFAM" id="SSF90112">
    <property type="entry name" value="Neurotransmitter-gated ion-channel transmembrane pore"/>
    <property type="match status" value="1"/>
</dbReference>
<dbReference type="Gene3D" id="1.20.58.390">
    <property type="entry name" value="Neurotransmitter-gated ion-channel transmembrane domain"/>
    <property type="match status" value="1"/>
</dbReference>
<keyword evidence="7" id="KW-0406">Ion transport</keyword>
<keyword evidence="8 15" id="KW-0472">Membrane</keyword>
<comment type="similarity">
    <text evidence="1">Belongs to the ligand-gated ion channel (TC 1.A.9) family. Acetylcholine receptor (TC 1.A.9.1) subfamily.</text>
</comment>
<keyword evidence="12" id="KW-1071">Ligand-gated ion channel</keyword>
<keyword evidence="10" id="KW-0675">Receptor</keyword>
<dbReference type="HOGENOM" id="CLU_018074_0_0_1"/>
<evidence type="ECO:0000259" key="17">
    <source>
        <dbReference type="Pfam" id="PF02932"/>
    </source>
</evidence>
<keyword evidence="5 15" id="KW-1133">Transmembrane helix</keyword>
<feature type="transmembrane region" description="Helical" evidence="15">
    <location>
        <begin position="309"/>
        <end position="332"/>
    </location>
</feature>
<evidence type="ECO:0000256" key="5">
    <source>
        <dbReference type="ARBA" id="ARBA00022989"/>
    </source>
</evidence>
<dbReference type="EMBL" id="AMQN01005074">
    <property type="status" value="NOT_ANNOTATED_CDS"/>
    <property type="molecule type" value="Genomic_DNA"/>
</dbReference>
<dbReference type="InterPro" id="IPR036719">
    <property type="entry name" value="Neuro-gated_channel_TM_sf"/>
</dbReference>
<keyword evidence="20" id="KW-1185">Reference proteome</keyword>
<dbReference type="InterPro" id="IPR002394">
    <property type="entry name" value="Nicotinic_acetylcholine_rcpt"/>
</dbReference>
<feature type="transmembrane region" description="Helical" evidence="15">
    <location>
        <begin position="384"/>
        <end position="404"/>
    </location>
</feature>
<evidence type="ECO:0000256" key="4">
    <source>
        <dbReference type="ARBA" id="ARBA00022692"/>
    </source>
</evidence>
<feature type="transmembrane region" description="Helical" evidence="15">
    <location>
        <begin position="277"/>
        <end position="297"/>
    </location>
</feature>
<evidence type="ECO:0000256" key="7">
    <source>
        <dbReference type="ARBA" id="ARBA00023065"/>
    </source>
</evidence>
<keyword evidence="11" id="KW-0325">Glycoprotein</keyword>
<evidence type="ECO:0000256" key="8">
    <source>
        <dbReference type="ARBA" id="ARBA00023136"/>
    </source>
</evidence>
<dbReference type="OrthoDB" id="5975154at2759"/>
<dbReference type="Gene3D" id="2.70.170.10">
    <property type="entry name" value="Neurotransmitter-gated ion-channel ligand-binding domain"/>
    <property type="match status" value="1"/>
</dbReference>
<reference evidence="19" key="3">
    <citation type="submission" date="2015-06" db="UniProtKB">
        <authorList>
            <consortium name="EnsemblMetazoa"/>
        </authorList>
    </citation>
    <scope>IDENTIFICATION</scope>
</reference>
<dbReference type="EnsemblMetazoa" id="CapteT204062">
    <property type="protein sequence ID" value="CapteP204062"/>
    <property type="gene ID" value="CapteG204062"/>
</dbReference>
<keyword evidence="9" id="KW-1015">Disulfide bond</keyword>
<evidence type="ECO:0000256" key="9">
    <source>
        <dbReference type="ARBA" id="ARBA00023157"/>
    </source>
</evidence>
<evidence type="ECO:0000313" key="20">
    <source>
        <dbReference type="Proteomes" id="UP000014760"/>
    </source>
</evidence>
<dbReference type="PANTHER" id="PTHR18945">
    <property type="entry name" value="NEUROTRANSMITTER GATED ION CHANNEL"/>
    <property type="match status" value="1"/>
</dbReference>
<dbReference type="FunFam" id="2.70.170.10:FF:000016">
    <property type="entry name" value="Nicotinic acetylcholine receptor subunit"/>
    <property type="match status" value="1"/>
</dbReference>
<evidence type="ECO:0000256" key="3">
    <source>
        <dbReference type="ARBA" id="ARBA00022475"/>
    </source>
</evidence>
<sequence length="413" mass="48114">MSDVGGECTVHVHISQDLVDVCIIKLQHLARERDLVQFLLRRYETEATVLSRPVKNSSDPVIVHFRPSIRKILDMDEQNQVFTMYIWMSHIWRDEFLTWDPDEYGGLKHTRLPAHRIWTPDIVLYNSLNAGHEMKKGDSNFMLLVHHDGEVHWFPRVIERSSCDLEASDFPFDEQRCVLKYGSWIHSTRELEMELMEESSDMTEFTPNTEWEVIGNLATKRTTKYKCCENLYDDLNYELVLRRKPAFLARFMILPAILLSFMVLVIFWIPPQRPDRTGLAMSLFTSFMVLLLLLVDYTPPTSKSKLASFYCYDIIAVAMATFLSVIVVNISYKTSEMPAALLHILEKLSLTLCLREPRPQINPDSQPNVARGNWRLFALALDRIFFFLYVIYFALVFAFTFPFGKSSSLILWL</sequence>
<name>R7V4Y9_CAPTE</name>
<feature type="transmembrane region" description="Helical" evidence="15">
    <location>
        <begin position="251"/>
        <end position="271"/>
    </location>
</feature>
<dbReference type="InterPro" id="IPR036734">
    <property type="entry name" value="Neur_chan_lig-bd_sf"/>
</dbReference>